<dbReference type="PANTHER" id="PTHR30026:SF20">
    <property type="entry name" value="OUTER MEMBRANE PROTEIN TOLC"/>
    <property type="match status" value="1"/>
</dbReference>
<dbReference type="PANTHER" id="PTHR30026">
    <property type="entry name" value="OUTER MEMBRANE PROTEIN TOLC"/>
    <property type="match status" value="1"/>
</dbReference>
<evidence type="ECO:0000256" key="5">
    <source>
        <dbReference type="ARBA" id="ARBA00023237"/>
    </source>
</evidence>
<comment type="caution">
    <text evidence="7">The sequence shown here is derived from an EMBL/GenBank/DDBJ whole genome shotgun (WGS) entry which is preliminary data.</text>
</comment>
<dbReference type="InterPro" id="IPR051906">
    <property type="entry name" value="TolC-like"/>
</dbReference>
<organism evidence="7 8">
    <name type="scientific">Tannerella sp. oral taxon BU063 isolate Cell 2</name>
    <dbReference type="NCBI Taxonomy" id="1411148"/>
    <lineage>
        <taxon>Bacteria</taxon>
        <taxon>Pseudomonadati</taxon>
        <taxon>Bacteroidota</taxon>
        <taxon>Bacteroidia</taxon>
        <taxon>Bacteroidales</taxon>
        <taxon>Tannerellaceae</taxon>
        <taxon>Tannerella</taxon>
    </lineage>
</organism>
<sequence>MTRTAYITVSKGRACAVAMGALLTAMQLTAQDSRPTLTLDSCQAWAAEHHPTAKRYAIAAENGDASASNAAKGRLPQLTLAGQASIQSATTHVPFTLPGFEPPEVAKDQYRVYAEAVQPLTGLLTVRDNVRLAHANAATERSRIDVEMHALKVRVNALFFGILMLDEQARMAELMTEDLRAGIARADTAAAHGVMLRSAADALRAELIVAEQRLTEVRATRENYVSSLGLLVGRELEGDVALSRPTAWRTEPSGEIRRPELRLFEAQKASIDAHRRLLHDINLPHISLFVQGGYGRPALNMLDDHFKPYAVGGLRMSWNIAGLYTLRKQKRQLELNARAIDVQHEAFLLETKLTLNQHASEMEKLRRLIASDAEVIRLRERVKESARNQLQFGTATANDYILHVNAENRARLGLAQHELQLLWEAYNYQMTLGE</sequence>
<evidence type="ECO:0000256" key="6">
    <source>
        <dbReference type="SAM" id="SignalP"/>
    </source>
</evidence>
<dbReference type="AlphaFoldDB" id="W2C440"/>
<dbReference type="Proteomes" id="UP000018837">
    <property type="component" value="Unassembled WGS sequence"/>
</dbReference>
<feature type="signal peptide" evidence="6">
    <location>
        <begin position="1"/>
        <end position="30"/>
    </location>
</feature>
<evidence type="ECO:0000256" key="1">
    <source>
        <dbReference type="ARBA" id="ARBA00004442"/>
    </source>
</evidence>
<evidence type="ECO:0000256" key="4">
    <source>
        <dbReference type="ARBA" id="ARBA00023136"/>
    </source>
</evidence>
<evidence type="ECO:0000256" key="3">
    <source>
        <dbReference type="ARBA" id="ARBA00022692"/>
    </source>
</evidence>
<keyword evidence="4" id="KW-0472">Membrane</keyword>
<keyword evidence="3" id="KW-0812">Transmembrane</keyword>
<dbReference type="GO" id="GO:0015562">
    <property type="term" value="F:efflux transmembrane transporter activity"/>
    <property type="evidence" value="ECO:0007669"/>
    <property type="project" value="InterPro"/>
</dbReference>
<protein>
    <submittedName>
        <fullName evidence="7">Transporter</fullName>
    </submittedName>
</protein>
<feature type="chain" id="PRO_5004812371" evidence="6">
    <location>
        <begin position="31"/>
        <end position="434"/>
    </location>
</feature>
<evidence type="ECO:0000313" key="7">
    <source>
        <dbReference type="EMBL" id="ETK01930.1"/>
    </source>
</evidence>
<dbReference type="GO" id="GO:0015288">
    <property type="term" value="F:porin activity"/>
    <property type="evidence" value="ECO:0007669"/>
    <property type="project" value="TreeGrafter"/>
</dbReference>
<comment type="subcellular location">
    <subcellularLocation>
        <location evidence="1">Cell outer membrane</location>
    </subcellularLocation>
</comment>
<dbReference type="SUPFAM" id="SSF56954">
    <property type="entry name" value="Outer membrane efflux proteins (OEP)"/>
    <property type="match status" value="1"/>
</dbReference>
<accession>W2C440</accession>
<dbReference type="GO" id="GO:1990281">
    <property type="term" value="C:efflux pump complex"/>
    <property type="evidence" value="ECO:0007669"/>
    <property type="project" value="TreeGrafter"/>
</dbReference>
<dbReference type="GO" id="GO:0009279">
    <property type="term" value="C:cell outer membrane"/>
    <property type="evidence" value="ECO:0007669"/>
    <property type="project" value="UniProtKB-SubCell"/>
</dbReference>
<evidence type="ECO:0000256" key="2">
    <source>
        <dbReference type="ARBA" id="ARBA00022452"/>
    </source>
</evidence>
<dbReference type="PATRIC" id="fig|1411148.3.peg.1049"/>
<gene>
    <name evidence="7" type="ORF">N425_06940</name>
</gene>
<keyword evidence="2" id="KW-1134">Transmembrane beta strand</keyword>
<evidence type="ECO:0000313" key="8">
    <source>
        <dbReference type="Proteomes" id="UP000018837"/>
    </source>
</evidence>
<proteinExistence type="predicted"/>
<keyword evidence="6" id="KW-0732">Signal</keyword>
<name>W2C440_9BACT</name>
<reference evidence="7 8" key="1">
    <citation type="submission" date="2013-11" db="EMBL/GenBank/DDBJ databases">
        <title>Single cell genomics of uncultured Tannerella BU063 (oral taxon 286).</title>
        <authorList>
            <person name="Beall C.J."/>
            <person name="Campbell A.G."/>
            <person name="Griffen A.L."/>
            <person name="Podar M."/>
            <person name="Leys E.J."/>
        </authorList>
    </citation>
    <scope>NUCLEOTIDE SEQUENCE [LARGE SCALE GENOMIC DNA]</scope>
    <source>
        <strain evidence="7">Cell 2</strain>
    </source>
</reference>
<dbReference type="EMBL" id="AYUF01000425">
    <property type="protein sequence ID" value="ETK01930.1"/>
    <property type="molecule type" value="Genomic_DNA"/>
</dbReference>
<keyword evidence="5" id="KW-0998">Cell outer membrane</keyword>
<dbReference type="Gene3D" id="1.20.1600.10">
    <property type="entry name" value="Outer membrane efflux proteins (OEP)"/>
    <property type="match status" value="1"/>
</dbReference>